<dbReference type="HOGENOM" id="CLU_2744544_0_0_1"/>
<evidence type="ECO:0000313" key="2">
    <source>
        <dbReference type="Proteomes" id="UP000006038"/>
    </source>
</evidence>
<dbReference type="EnsemblPlants" id="OB04G37430.1">
    <property type="protein sequence ID" value="OB04G37430.1"/>
    <property type="gene ID" value="OB04G37430"/>
</dbReference>
<accession>J3M2W8</accession>
<reference evidence="1" key="2">
    <citation type="submission" date="2013-04" db="UniProtKB">
        <authorList>
            <consortium name="EnsemblPlants"/>
        </authorList>
    </citation>
    <scope>IDENTIFICATION</scope>
</reference>
<dbReference type="Proteomes" id="UP000006038">
    <property type="component" value="Chromosome 4"/>
</dbReference>
<reference evidence="1" key="1">
    <citation type="journal article" date="2013" name="Nat. Commun.">
        <title>Whole-genome sequencing of Oryza brachyantha reveals mechanisms underlying Oryza genome evolution.</title>
        <authorList>
            <person name="Chen J."/>
            <person name="Huang Q."/>
            <person name="Gao D."/>
            <person name="Wang J."/>
            <person name="Lang Y."/>
            <person name="Liu T."/>
            <person name="Li B."/>
            <person name="Bai Z."/>
            <person name="Luis Goicoechea J."/>
            <person name="Liang C."/>
            <person name="Chen C."/>
            <person name="Zhang W."/>
            <person name="Sun S."/>
            <person name="Liao Y."/>
            <person name="Zhang X."/>
            <person name="Yang L."/>
            <person name="Song C."/>
            <person name="Wang M."/>
            <person name="Shi J."/>
            <person name="Liu G."/>
            <person name="Liu J."/>
            <person name="Zhou H."/>
            <person name="Zhou W."/>
            <person name="Yu Q."/>
            <person name="An N."/>
            <person name="Chen Y."/>
            <person name="Cai Q."/>
            <person name="Wang B."/>
            <person name="Liu B."/>
            <person name="Min J."/>
            <person name="Huang Y."/>
            <person name="Wu H."/>
            <person name="Li Z."/>
            <person name="Zhang Y."/>
            <person name="Yin Y."/>
            <person name="Song W."/>
            <person name="Jiang J."/>
            <person name="Jackson S.A."/>
            <person name="Wing R.A."/>
            <person name="Wang J."/>
            <person name="Chen M."/>
        </authorList>
    </citation>
    <scope>NUCLEOTIDE SEQUENCE [LARGE SCALE GENOMIC DNA]</scope>
    <source>
        <strain evidence="1">cv. IRGC 101232</strain>
    </source>
</reference>
<dbReference type="AlphaFoldDB" id="J3M2W8"/>
<evidence type="ECO:0000313" key="1">
    <source>
        <dbReference type="EnsemblPlants" id="OB04G37430.1"/>
    </source>
</evidence>
<proteinExistence type="predicted"/>
<protein>
    <submittedName>
        <fullName evidence="1">Uncharacterized protein</fullName>
    </submittedName>
</protein>
<organism evidence="1">
    <name type="scientific">Oryza brachyantha</name>
    <name type="common">malo sina</name>
    <dbReference type="NCBI Taxonomy" id="4533"/>
    <lineage>
        <taxon>Eukaryota</taxon>
        <taxon>Viridiplantae</taxon>
        <taxon>Streptophyta</taxon>
        <taxon>Embryophyta</taxon>
        <taxon>Tracheophyta</taxon>
        <taxon>Spermatophyta</taxon>
        <taxon>Magnoliopsida</taxon>
        <taxon>Liliopsida</taxon>
        <taxon>Poales</taxon>
        <taxon>Poaceae</taxon>
        <taxon>BOP clade</taxon>
        <taxon>Oryzoideae</taxon>
        <taxon>Oryzeae</taxon>
        <taxon>Oryzinae</taxon>
        <taxon>Oryza</taxon>
    </lineage>
</organism>
<dbReference type="Gramene" id="OB04G37430.1">
    <property type="protein sequence ID" value="OB04G37430.1"/>
    <property type="gene ID" value="OB04G37430"/>
</dbReference>
<keyword evidence="2" id="KW-1185">Reference proteome</keyword>
<name>J3M2W8_ORYBR</name>
<sequence>VTIFRIISTDCYYLVILLTLVNHGHKANCSSSEERTRNNRFLYLHEDQNIHWIIVFTQCPWNETVVMRVYN</sequence>